<organism evidence="1 2">
    <name type="scientific">Clytia hemisphaerica</name>
    <dbReference type="NCBI Taxonomy" id="252671"/>
    <lineage>
        <taxon>Eukaryota</taxon>
        <taxon>Metazoa</taxon>
        <taxon>Cnidaria</taxon>
        <taxon>Hydrozoa</taxon>
        <taxon>Hydroidolina</taxon>
        <taxon>Leptothecata</taxon>
        <taxon>Obeliida</taxon>
        <taxon>Clytiidae</taxon>
        <taxon>Clytia</taxon>
    </lineage>
</organism>
<name>A0A7M5X1C9_9CNID</name>
<protein>
    <submittedName>
        <fullName evidence="1">Uncharacterized protein</fullName>
    </submittedName>
</protein>
<accession>A0A7M5X1C9</accession>
<proteinExistence type="predicted"/>
<sequence>MQQIFADNLLKKKKSNLKAWGHKKFFFVLVQCNMLYPTNTRKKCASHGFFFFCFMGQKMREISKRLCSWDKSEISLLLLERKMGWRNEKAFQVDRMEYIALHQREKNFSCPQAFRNIHLS</sequence>
<dbReference type="AlphaFoldDB" id="A0A7M5X1C9"/>
<dbReference type="EnsemblMetazoa" id="CLYHEMT016001.1">
    <property type="protein sequence ID" value="CLYHEMP016001.1"/>
    <property type="gene ID" value="CLYHEMG016001"/>
</dbReference>
<dbReference type="Proteomes" id="UP000594262">
    <property type="component" value="Unplaced"/>
</dbReference>
<keyword evidence="2" id="KW-1185">Reference proteome</keyword>
<evidence type="ECO:0000313" key="2">
    <source>
        <dbReference type="Proteomes" id="UP000594262"/>
    </source>
</evidence>
<evidence type="ECO:0000313" key="1">
    <source>
        <dbReference type="EnsemblMetazoa" id="CLYHEMP016001.1"/>
    </source>
</evidence>
<reference evidence="1" key="1">
    <citation type="submission" date="2021-01" db="UniProtKB">
        <authorList>
            <consortium name="EnsemblMetazoa"/>
        </authorList>
    </citation>
    <scope>IDENTIFICATION</scope>
</reference>